<protein>
    <submittedName>
        <fullName evidence="2">YolD-like family protein</fullName>
    </submittedName>
</protein>
<comment type="caution">
    <text evidence="2">The sequence shown here is derived from an EMBL/GenBank/DDBJ whole genome shotgun (WGS) entry which is preliminary data.</text>
</comment>
<reference evidence="2" key="2">
    <citation type="submission" date="2021-04" db="EMBL/GenBank/DDBJ databases">
        <authorList>
            <person name="Gilroy R."/>
        </authorList>
    </citation>
    <scope>NUCLEOTIDE SEQUENCE</scope>
    <source>
        <strain evidence="2">1282</strain>
    </source>
</reference>
<dbReference type="AlphaFoldDB" id="A0A9D2C046"/>
<proteinExistence type="predicted"/>
<accession>A0A9D2C046</accession>
<evidence type="ECO:0000313" key="3">
    <source>
        <dbReference type="Proteomes" id="UP000823915"/>
    </source>
</evidence>
<organism evidence="2 3">
    <name type="scientific">Candidatus Acutalibacter pullistercoris</name>
    <dbReference type="NCBI Taxonomy" id="2838418"/>
    <lineage>
        <taxon>Bacteria</taxon>
        <taxon>Bacillati</taxon>
        <taxon>Bacillota</taxon>
        <taxon>Clostridia</taxon>
        <taxon>Eubacteriales</taxon>
        <taxon>Acutalibacteraceae</taxon>
        <taxon>Acutalibacter</taxon>
    </lineage>
</organism>
<reference evidence="2" key="1">
    <citation type="journal article" date="2021" name="PeerJ">
        <title>Extensive microbial diversity within the chicken gut microbiome revealed by metagenomics and culture.</title>
        <authorList>
            <person name="Gilroy R."/>
            <person name="Ravi A."/>
            <person name="Getino M."/>
            <person name="Pursley I."/>
            <person name="Horton D.L."/>
            <person name="Alikhan N.F."/>
            <person name="Baker D."/>
            <person name="Gharbi K."/>
            <person name="Hall N."/>
            <person name="Watson M."/>
            <person name="Adriaenssens E.M."/>
            <person name="Foster-Nyarko E."/>
            <person name="Jarju S."/>
            <person name="Secka A."/>
            <person name="Antonio M."/>
            <person name="Oren A."/>
            <person name="Chaudhuri R.R."/>
            <person name="La Ragione R."/>
            <person name="Hildebrand F."/>
            <person name="Pallen M.J."/>
        </authorList>
    </citation>
    <scope>NUCLEOTIDE SEQUENCE</scope>
    <source>
        <strain evidence="2">1282</strain>
    </source>
</reference>
<name>A0A9D2C046_9FIRM</name>
<evidence type="ECO:0000256" key="1">
    <source>
        <dbReference type="SAM" id="MobiDB-lite"/>
    </source>
</evidence>
<sequence>MTIAAYQDILHRQRPFSKRPKMSVENRAKLFTPFSALRGFDIEILTQEQDRLLVPQVSLSADQQEAIYRTLNELKKGDWVTVTYFAPVKIIKGRQLGEYRTLSGEVKKVDDVEQVLVTTQGGAPFGCLWRCAREGEAPPAPKAPWRAGPGPLAWGEGRS</sequence>
<dbReference type="EMBL" id="DXDU01000008">
    <property type="protein sequence ID" value="HIY25646.1"/>
    <property type="molecule type" value="Genomic_DNA"/>
</dbReference>
<gene>
    <name evidence="2" type="ORF">H9838_00545</name>
</gene>
<feature type="region of interest" description="Disordered" evidence="1">
    <location>
        <begin position="136"/>
        <end position="159"/>
    </location>
</feature>
<evidence type="ECO:0000313" key="2">
    <source>
        <dbReference type="EMBL" id="HIY25646.1"/>
    </source>
</evidence>
<dbReference type="Proteomes" id="UP000823915">
    <property type="component" value="Unassembled WGS sequence"/>
</dbReference>